<dbReference type="EMBL" id="QANO01000102">
    <property type="protein sequence ID" value="PTU52370.1"/>
    <property type="molecule type" value="Genomic_DNA"/>
</dbReference>
<dbReference type="InterPro" id="IPR046237">
    <property type="entry name" value="DUF6270"/>
</dbReference>
<reference evidence="1 2" key="1">
    <citation type="submission" date="2018-04" db="EMBL/GenBank/DDBJ databases">
        <authorList>
            <person name="Go L.Y."/>
            <person name="Mitchell J.A."/>
        </authorList>
    </citation>
    <scope>NUCLEOTIDE SEQUENCE [LARGE SCALE GENOMIC DNA]</scope>
    <source>
        <strain evidence="1 2">KCJK7865</strain>
    </source>
</reference>
<accession>A0A2R7UKZ7</accession>
<dbReference type="RefSeq" id="WP_108480545.1">
    <property type="nucleotide sequence ID" value="NZ_QANO01000102.1"/>
</dbReference>
<dbReference type="Pfam" id="PF19786">
    <property type="entry name" value="DUF6270"/>
    <property type="match status" value="1"/>
</dbReference>
<evidence type="ECO:0000313" key="2">
    <source>
        <dbReference type="Proteomes" id="UP000244874"/>
    </source>
</evidence>
<sequence>MSKSLKHYVFTNFGIGIKDELWLSYRLEIFTNTVFPSLANQSNRDFEWTIFIDEALPILHQARLEAAIIASGLNAKTLKVSDYSLTSKEVSRLLAKTHEDIVLTSRIDDDDCIHEDVIATIQQHARSNEHSEEMLLISLHNGLEFLPSDECYRAVTYDTLALALTLVDKTCGTKTRSITQYAHHLVVDTLKQQEINAKHILLKSKQPLYTYTKHPLSDSYFFGARARILGDTNKTKGLKESQLRSFGLNQQRLDFLSALLKQSPIGMPHKYLEKLGNVRNQIKVELNKDTDQPNECLDALMARKAKLERKAVRPNPAGPLKEKIRVAILGSCVTRDLFEFQKSALGAFEICFYMARSSVVSWMAPPCFDPKLAIDASSFEGKRSHWDQHKLHWQLLEQSRPDIVIIDFIDERIGIVQHLSSLMSASGPLLKALERKSIPHEIKRPWSPEIKQLREWALPAFLERVANICPNIFVHRAVWAYQYKTESGLESFKGGEFEKLIELNNSVIDPLLATLEDSATAVEQIGGLEAGLVAGGDHKWAFCPYHYDSTYYKTVAKQLLARIMS</sequence>
<name>A0A2R7UKZ7_PSEDL</name>
<dbReference type="Pfam" id="PF11316">
    <property type="entry name" value="Rhamno_transf"/>
    <property type="match status" value="1"/>
</dbReference>
<dbReference type="Proteomes" id="UP000244874">
    <property type="component" value="Unassembled WGS sequence"/>
</dbReference>
<organism evidence="1 2">
    <name type="scientific">Pseudomonas plecoglossicida</name>
    <dbReference type="NCBI Taxonomy" id="70775"/>
    <lineage>
        <taxon>Bacteria</taxon>
        <taxon>Pseudomonadati</taxon>
        <taxon>Pseudomonadota</taxon>
        <taxon>Gammaproteobacteria</taxon>
        <taxon>Pseudomonadales</taxon>
        <taxon>Pseudomonadaceae</taxon>
        <taxon>Pseudomonas</taxon>
    </lineage>
</organism>
<comment type="caution">
    <text evidence="1">The sequence shown here is derived from an EMBL/GenBank/DDBJ whole genome shotgun (WGS) entry which is preliminary data.</text>
</comment>
<proteinExistence type="predicted"/>
<protein>
    <submittedName>
        <fullName evidence="1">Uncharacterized protein</fullName>
    </submittedName>
</protein>
<gene>
    <name evidence="1" type="ORF">DBB42_10340</name>
</gene>
<dbReference type="InterPro" id="IPR021466">
    <property type="entry name" value="Put_rhamnosyl_transferase"/>
</dbReference>
<dbReference type="AlphaFoldDB" id="A0A2R7UKZ7"/>
<evidence type="ECO:0000313" key="1">
    <source>
        <dbReference type="EMBL" id="PTU52370.1"/>
    </source>
</evidence>